<feature type="domain" description="Chitin-binding type-2" evidence="7">
    <location>
        <begin position="112"/>
        <end position="168"/>
    </location>
</feature>
<keyword evidence="1" id="KW-0147">Chitin-binding</keyword>
<dbReference type="VEuPathDB" id="VectorBase:AFUN2_011047"/>
<feature type="domain" description="Chitin-binding type-2" evidence="7">
    <location>
        <begin position="27"/>
        <end position="83"/>
    </location>
</feature>
<reference evidence="8" key="1">
    <citation type="submission" date="2020-05" db="UniProtKB">
        <authorList>
            <consortium name="EnsemblMetazoa"/>
        </authorList>
    </citation>
    <scope>IDENTIFICATION</scope>
    <source>
        <strain evidence="8">FUMOZ</strain>
    </source>
</reference>
<organism evidence="8">
    <name type="scientific">Anopheles funestus</name>
    <name type="common">African malaria mosquito</name>
    <dbReference type="NCBI Taxonomy" id="62324"/>
    <lineage>
        <taxon>Eukaryota</taxon>
        <taxon>Metazoa</taxon>
        <taxon>Ecdysozoa</taxon>
        <taxon>Arthropoda</taxon>
        <taxon>Hexapoda</taxon>
        <taxon>Insecta</taxon>
        <taxon>Pterygota</taxon>
        <taxon>Neoptera</taxon>
        <taxon>Endopterygota</taxon>
        <taxon>Diptera</taxon>
        <taxon>Nematocera</taxon>
        <taxon>Culicoidea</taxon>
        <taxon>Culicidae</taxon>
        <taxon>Anophelinae</taxon>
        <taxon>Anopheles</taxon>
    </lineage>
</organism>
<sequence length="232" mass="25874">MAVNVLYVALIVCSLWNTPVVNGVDLNVLCQDVRFATFPHPNDCRQYVLCILSAPVVVPCPAGYVFHPEVQFCVQESQYQCDSGAKVTTTTPEPQSTTTLEPECVRRPNWESFFCDGVRRRLVTNPMNCTQYIHCQTDPPRNHLCPAGTVFNDLYQDCLSGDTQSCMLATVGESFCTNRTDGSYAHPYQCNRFISCVQQQLRLESCPPFYVFDSTVGHCVKGSVLTCSSLLN</sequence>
<keyword evidence="4" id="KW-1015">Disulfide bond</keyword>
<dbReference type="InterPro" id="IPR051940">
    <property type="entry name" value="Chitin_bind-dev_reg"/>
</dbReference>
<evidence type="ECO:0000256" key="4">
    <source>
        <dbReference type="ARBA" id="ARBA00023157"/>
    </source>
</evidence>
<name>A0A182RAM5_ANOFN</name>
<keyword evidence="2 6" id="KW-0732">Signal</keyword>
<protein>
    <recommendedName>
        <fullName evidence="7">Chitin-binding type-2 domain-containing protein</fullName>
    </recommendedName>
</protein>
<feature type="chain" id="PRO_5021271013" description="Chitin-binding type-2 domain-containing protein" evidence="6">
    <location>
        <begin position="24"/>
        <end position="232"/>
    </location>
</feature>
<dbReference type="GO" id="GO:0008061">
    <property type="term" value="F:chitin binding"/>
    <property type="evidence" value="ECO:0007669"/>
    <property type="project" value="UniProtKB-KW"/>
</dbReference>
<keyword evidence="3" id="KW-0677">Repeat</keyword>
<dbReference type="Pfam" id="PF01607">
    <property type="entry name" value="CBM_14"/>
    <property type="match status" value="3"/>
</dbReference>
<evidence type="ECO:0000313" key="8">
    <source>
        <dbReference type="EnsemblMetazoa" id="AFUN003239-PA"/>
    </source>
</evidence>
<evidence type="ECO:0000256" key="1">
    <source>
        <dbReference type="ARBA" id="ARBA00022669"/>
    </source>
</evidence>
<dbReference type="AlphaFoldDB" id="A0A182RAM5"/>
<dbReference type="VEuPathDB" id="VectorBase:AFUN003239"/>
<feature type="domain" description="Chitin-binding type-2" evidence="7">
    <location>
        <begin position="173"/>
        <end position="229"/>
    </location>
</feature>
<dbReference type="EnsemblMetazoa" id="AFUN003239-RA">
    <property type="protein sequence ID" value="AFUN003239-PA"/>
    <property type="gene ID" value="AFUN003239"/>
</dbReference>
<dbReference type="PANTHER" id="PTHR23301:SF0">
    <property type="entry name" value="CHITIN-BINDING TYPE-2 DOMAIN-CONTAINING PROTEIN-RELATED"/>
    <property type="match status" value="1"/>
</dbReference>
<evidence type="ECO:0000256" key="2">
    <source>
        <dbReference type="ARBA" id="ARBA00022729"/>
    </source>
</evidence>
<dbReference type="InterPro" id="IPR002557">
    <property type="entry name" value="Chitin-bd_dom"/>
</dbReference>
<dbReference type="GO" id="GO:0005576">
    <property type="term" value="C:extracellular region"/>
    <property type="evidence" value="ECO:0007669"/>
    <property type="project" value="InterPro"/>
</dbReference>
<dbReference type="SUPFAM" id="SSF57625">
    <property type="entry name" value="Invertebrate chitin-binding proteins"/>
    <property type="match status" value="3"/>
</dbReference>
<proteinExistence type="predicted"/>
<dbReference type="PROSITE" id="PS50940">
    <property type="entry name" value="CHIT_BIND_II"/>
    <property type="match status" value="3"/>
</dbReference>
<evidence type="ECO:0000259" key="7">
    <source>
        <dbReference type="PROSITE" id="PS50940"/>
    </source>
</evidence>
<dbReference type="STRING" id="62324.A0A182RAM5"/>
<keyword evidence="5" id="KW-0325">Glycoprotein</keyword>
<evidence type="ECO:0000256" key="6">
    <source>
        <dbReference type="SAM" id="SignalP"/>
    </source>
</evidence>
<dbReference type="SMART" id="SM00494">
    <property type="entry name" value="ChtBD2"/>
    <property type="match status" value="3"/>
</dbReference>
<dbReference type="PANTHER" id="PTHR23301">
    <property type="entry name" value="CHITIN BINDING PERITROPHIN-A"/>
    <property type="match status" value="1"/>
</dbReference>
<dbReference type="InterPro" id="IPR036508">
    <property type="entry name" value="Chitin-bd_dom_sf"/>
</dbReference>
<evidence type="ECO:0000256" key="5">
    <source>
        <dbReference type="ARBA" id="ARBA00023180"/>
    </source>
</evidence>
<evidence type="ECO:0000256" key="3">
    <source>
        <dbReference type="ARBA" id="ARBA00022737"/>
    </source>
</evidence>
<dbReference type="Gene3D" id="2.170.140.10">
    <property type="entry name" value="Chitin binding domain"/>
    <property type="match status" value="3"/>
</dbReference>
<accession>A0A182RAM5</accession>
<feature type="signal peptide" evidence="6">
    <location>
        <begin position="1"/>
        <end position="23"/>
    </location>
</feature>